<comment type="caution">
    <text evidence="2">The sequence shown here is derived from an EMBL/GenBank/DDBJ whole genome shotgun (WGS) entry which is preliminary data.</text>
</comment>
<evidence type="ECO:0000313" key="3">
    <source>
        <dbReference type="Proteomes" id="UP001501020"/>
    </source>
</evidence>
<accession>A0ABN2ZMQ1</accession>
<reference evidence="2 3" key="1">
    <citation type="journal article" date="2019" name="Int. J. Syst. Evol. Microbiol.">
        <title>The Global Catalogue of Microorganisms (GCM) 10K type strain sequencing project: providing services to taxonomists for standard genome sequencing and annotation.</title>
        <authorList>
            <consortium name="The Broad Institute Genomics Platform"/>
            <consortium name="The Broad Institute Genome Sequencing Center for Infectious Disease"/>
            <person name="Wu L."/>
            <person name="Ma J."/>
        </authorList>
    </citation>
    <scope>NUCLEOTIDE SEQUENCE [LARGE SCALE GENOMIC DNA]</scope>
    <source>
        <strain evidence="2 3">JCM 13850</strain>
    </source>
</reference>
<evidence type="ECO:0000313" key="2">
    <source>
        <dbReference type="EMBL" id="GAA2144630.1"/>
    </source>
</evidence>
<keyword evidence="3" id="KW-1185">Reference proteome</keyword>
<sequence>MRMQSFGRTALITGTALTMALGTVSAASAASAAGRPERASATRAAHYFVFTKRQQGFAHRDRIGAFHAQVRLTGRYSRQYPMPWSFQITSKKLRAIARGRAVCTATGLNGHYHDRHVIPVGYVWHSTVKPHRVRKVYALSGTCTFPVQVNGRPGRAYVGFAFHYAINPDSHGVSPKTAGSAVTTTVRFGR</sequence>
<dbReference type="RefSeq" id="WP_344270153.1">
    <property type="nucleotide sequence ID" value="NZ_BAAAMR010000039.1"/>
</dbReference>
<name>A0ABN2ZMQ1_9ACTN</name>
<proteinExistence type="predicted"/>
<dbReference type="EMBL" id="BAAAMR010000039">
    <property type="protein sequence ID" value="GAA2144630.1"/>
    <property type="molecule type" value="Genomic_DNA"/>
</dbReference>
<feature type="signal peptide" evidence="1">
    <location>
        <begin position="1"/>
        <end position="29"/>
    </location>
</feature>
<dbReference type="Proteomes" id="UP001501020">
    <property type="component" value="Unassembled WGS sequence"/>
</dbReference>
<feature type="chain" id="PRO_5047474010" evidence="1">
    <location>
        <begin position="30"/>
        <end position="190"/>
    </location>
</feature>
<protein>
    <submittedName>
        <fullName evidence="2">Uncharacterized protein</fullName>
    </submittedName>
</protein>
<organism evidence="2 3">
    <name type="scientific">Actinomadura napierensis</name>
    <dbReference type="NCBI Taxonomy" id="267854"/>
    <lineage>
        <taxon>Bacteria</taxon>
        <taxon>Bacillati</taxon>
        <taxon>Actinomycetota</taxon>
        <taxon>Actinomycetes</taxon>
        <taxon>Streptosporangiales</taxon>
        <taxon>Thermomonosporaceae</taxon>
        <taxon>Actinomadura</taxon>
    </lineage>
</organism>
<evidence type="ECO:0000256" key="1">
    <source>
        <dbReference type="SAM" id="SignalP"/>
    </source>
</evidence>
<keyword evidence="1" id="KW-0732">Signal</keyword>
<gene>
    <name evidence="2" type="ORF">GCM10009727_44520</name>
</gene>